<feature type="region of interest" description="Disordered" evidence="1">
    <location>
        <begin position="1"/>
        <end position="52"/>
    </location>
</feature>
<dbReference type="VEuPathDB" id="FungiDB:DEHA2G10626g"/>
<dbReference type="AlphaFoldDB" id="Q6BIG6"/>
<evidence type="ECO:0000313" key="3">
    <source>
        <dbReference type="Proteomes" id="UP000000599"/>
    </source>
</evidence>
<evidence type="ECO:0000256" key="1">
    <source>
        <dbReference type="SAM" id="MobiDB-lite"/>
    </source>
</evidence>
<reference evidence="2 3" key="1">
    <citation type="journal article" date="2004" name="Nature">
        <title>Genome evolution in yeasts.</title>
        <authorList>
            <consortium name="Genolevures"/>
            <person name="Dujon B."/>
            <person name="Sherman D."/>
            <person name="Fischer G."/>
            <person name="Durrens P."/>
            <person name="Casaregola S."/>
            <person name="Lafontaine I."/>
            <person name="de Montigny J."/>
            <person name="Marck C."/>
            <person name="Neuveglise C."/>
            <person name="Talla E."/>
            <person name="Goffard N."/>
            <person name="Frangeul L."/>
            <person name="Aigle M."/>
            <person name="Anthouard V."/>
            <person name="Babour A."/>
            <person name="Barbe V."/>
            <person name="Barnay S."/>
            <person name="Blanchin S."/>
            <person name="Beckerich J.M."/>
            <person name="Beyne E."/>
            <person name="Bleykasten C."/>
            <person name="Boisrame A."/>
            <person name="Boyer J."/>
            <person name="Cattolico L."/>
            <person name="Confanioleri F."/>
            <person name="de Daruvar A."/>
            <person name="Despons L."/>
            <person name="Fabre E."/>
            <person name="Fairhead C."/>
            <person name="Ferry-Dumazet H."/>
            <person name="Groppi A."/>
            <person name="Hantraye F."/>
            <person name="Hennequin C."/>
            <person name="Jauniaux N."/>
            <person name="Joyet P."/>
            <person name="Kachouri R."/>
            <person name="Kerrest A."/>
            <person name="Koszul R."/>
            <person name="Lemaire M."/>
            <person name="Lesur I."/>
            <person name="Ma L."/>
            <person name="Muller H."/>
            <person name="Nicaud J.M."/>
            <person name="Nikolski M."/>
            <person name="Oztas S."/>
            <person name="Ozier-Kalogeropoulos O."/>
            <person name="Pellenz S."/>
            <person name="Potier S."/>
            <person name="Richard G.F."/>
            <person name="Straub M.L."/>
            <person name="Suleau A."/>
            <person name="Swennene D."/>
            <person name="Tekaia F."/>
            <person name="Wesolowski-Louvel M."/>
            <person name="Westhof E."/>
            <person name="Wirth B."/>
            <person name="Zeniou-Meyer M."/>
            <person name="Zivanovic I."/>
            <person name="Bolotin-Fukuhara M."/>
            <person name="Thierry A."/>
            <person name="Bouchier C."/>
            <person name="Caudron B."/>
            <person name="Scarpelli C."/>
            <person name="Gaillardin C."/>
            <person name="Weissenbach J."/>
            <person name="Wincker P."/>
            <person name="Souciet J.L."/>
        </authorList>
    </citation>
    <scope>NUCLEOTIDE SEQUENCE [LARGE SCALE GENOMIC DNA]</scope>
    <source>
        <strain evidence="3">ATCC 36239 / CBS 767 / BCRC 21394 / JCM 1990 / NBRC 0083 / IGC 2968</strain>
    </source>
</reference>
<organism evidence="2 3">
    <name type="scientific">Debaryomyces hansenii (strain ATCC 36239 / CBS 767 / BCRC 21394 / JCM 1990 / NBRC 0083 / IGC 2968)</name>
    <name type="common">Yeast</name>
    <name type="synonym">Torulaspora hansenii</name>
    <dbReference type="NCBI Taxonomy" id="284592"/>
    <lineage>
        <taxon>Eukaryota</taxon>
        <taxon>Fungi</taxon>
        <taxon>Dikarya</taxon>
        <taxon>Ascomycota</taxon>
        <taxon>Saccharomycotina</taxon>
        <taxon>Pichiomycetes</taxon>
        <taxon>Debaryomycetaceae</taxon>
        <taxon>Debaryomyces</taxon>
    </lineage>
</organism>
<dbReference type="HOGENOM" id="CLU_1337481_0_0_1"/>
<sequence length="205" mass="23360">MSSHNLKDTKGVPLQFEHFSPKVSQSDQTKENRGGDNEPKKRHSVPRDDESKISKTVKFINQTNNENVDIPWPKVSVDEDIEPSSKISELGRIFIHYLNEVGIIKADLQTPSICEKPSSKGKQYCCCLKFQINYGFQRFQVILTLKYGIANKKVFSNNSFSNDELVDYLKNLIIFKKTDTGQEIKFNNLKLLSVGCNINGLELEI</sequence>
<feature type="compositionally biased region" description="Basic and acidic residues" evidence="1">
    <location>
        <begin position="28"/>
        <end position="52"/>
    </location>
</feature>
<name>Q6BIG6_DEBHA</name>
<dbReference type="EMBL" id="CR382139">
    <property type="protein sequence ID" value="CAG90484.1"/>
    <property type="molecule type" value="Genomic_DNA"/>
</dbReference>
<dbReference type="InParanoid" id="Q6BIG6"/>
<dbReference type="KEGG" id="dha:DEHA2G10626g"/>
<dbReference type="GeneID" id="2904907"/>
<evidence type="ECO:0000313" key="2">
    <source>
        <dbReference type="EMBL" id="CAG90484.1"/>
    </source>
</evidence>
<accession>Q6BIG6</accession>
<dbReference type="Proteomes" id="UP000000599">
    <property type="component" value="Chromosome G"/>
</dbReference>
<dbReference type="RefSeq" id="XP_462005.1">
    <property type="nucleotide sequence ID" value="XM_462005.1"/>
</dbReference>
<keyword evidence="3" id="KW-1185">Reference proteome</keyword>
<proteinExistence type="predicted"/>
<gene>
    <name evidence="2" type="ordered locus">DEHA2G10626g</name>
</gene>
<protein>
    <submittedName>
        <fullName evidence="2">DEHA2G10626p</fullName>
    </submittedName>
</protein>
<feature type="compositionally biased region" description="Basic and acidic residues" evidence="1">
    <location>
        <begin position="1"/>
        <end position="10"/>
    </location>
</feature>
<dbReference type="OrthoDB" id="4026095at2759"/>